<dbReference type="Pfam" id="PF08144">
    <property type="entry name" value="CPL"/>
    <property type="match status" value="1"/>
</dbReference>
<evidence type="ECO:0000313" key="6">
    <source>
        <dbReference type="EMBL" id="KAK5606460.1"/>
    </source>
</evidence>
<evidence type="ECO:0000256" key="2">
    <source>
        <dbReference type="ARBA" id="ARBA00022884"/>
    </source>
</evidence>
<feature type="compositionally biased region" description="Basic and acidic residues" evidence="4">
    <location>
        <begin position="118"/>
        <end position="127"/>
    </location>
</feature>
<dbReference type="InterPro" id="IPR033133">
    <property type="entry name" value="PUM-HD"/>
</dbReference>
<dbReference type="PANTHER" id="PTHR13389:SF0">
    <property type="entry name" value="PUMILIO HOMOLOG 3"/>
    <property type="match status" value="1"/>
</dbReference>
<dbReference type="InterPro" id="IPR001313">
    <property type="entry name" value="Pumilio_RNA-bd_rpt"/>
</dbReference>
<feature type="domain" description="PUM-HD" evidence="5">
    <location>
        <begin position="154"/>
        <end position="548"/>
    </location>
</feature>
<reference evidence="6 7" key="1">
    <citation type="submission" date="2021-06" db="EMBL/GenBank/DDBJ databases">
        <authorList>
            <person name="Palmer J.M."/>
        </authorList>
    </citation>
    <scope>NUCLEOTIDE SEQUENCE [LARGE SCALE GENOMIC DNA]</scope>
    <source>
        <strain evidence="6 7">MEX-2019</strain>
        <tissue evidence="6">Muscle</tissue>
    </source>
</reference>
<gene>
    <name evidence="6" type="ORF">CRENBAI_020738</name>
</gene>
<dbReference type="PANTHER" id="PTHR13389">
    <property type="entry name" value="PUMILIO HOMOLOG 3"/>
    <property type="match status" value="1"/>
</dbReference>
<dbReference type="InterPro" id="IPR040059">
    <property type="entry name" value="PUM3"/>
</dbReference>
<dbReference type="PROSITE" id="PS50303">
    <property type="entry name" value="PUM_HD"/>
    <property type="match status" value="1"/>
</dbReference>
<proteinExistence type="predicted"/>
<name>A0AAV9RDC4_9TELE</name>
<evidence type="ECO:0000313" key="7">
    <source>
        <dbReference type="Proteomes" id="UP001311232"/>
    </source>
</evidence>
<dbReference type="InterPro" id="IPR012959">
    <property type="entry name" value="CPL_dom"/>
</dbReference>
<dbReference type="EMBL" id="JAHHUM010002072">
    <property type="protein sequence ID" value="KAK5606460.1"/>
    <property type="molecule type" value="Genomic_DNA"/>
</dbReference>
<evidence type="ECO:0000256" key="1">
    <source>
        <dbReference type="ARBA" id="ARBA00022737"/>
    </source>
</evidence>
<dbReference type="Pfam" id="PF00806">
    <property type="entry name" value="PUF"/>
    <property type="match status" value="2"/>
</dbReference>
<evidence type="ECO:0000256" key="3">
    <source>
        <dbReference type="PROSITE-ProRule" id="PRU00317"/>
    </source>
</evidence>
<organism evidence="6 7">
    <name type="scientific">Crenichthys baileyi</name>
    <name type="common">White River springfish</name>
    <dbReference type="NCBI Taxonomy" id="28760"/>
    <lineage>
        <taxon>Eukaryota</taxon>
        <taxon>Metazoa</taxon>
        <taxon>Chordata</taxon>
        <taxon>Craniata</taxon>
        <taxon>Vertebrata</taxon>
        <taxon>Euteleostomi</taxon>
        <taxon>Actinopterygii</taxon>
        <taxon>Neopterygii</taxon>
        <taxon>Teleostei</taxon>
        <taxon>Neoteleostei</taxon>
        <taxon>Acanthomorphata</taxon>
        <taxon>Ovalentaria</taxon>
        <taxon>Atherinomorphae</taxon>
        <taxon>Cyprinodontiformes</taxon>
        <taxon>Goodeidae</taxon>
        <taxon>Crenichthys</taxon>
    </lineage>
</organism>
<evidence type="ECO:0000259" key="5">
    <source>
        <dbReference type="PROSITE" id="PS50303"/>
    </source>
</evidence>
<dbReference type="InterPro" id="IPR016024">
    <property type="entry name" value="ARM-type_fold"/>
</dbReference>
<keyword evidence="1" id="KW-0677">Repeat</keyword>
<dbReference type="GO" id="GO:0005730">
    <property type="term" value="C:nucleolus"/>
    <property type="evidence" value="ECO:0007669"/>
    <property type="project" value="TreeGrafter"/>
</dbReference>
<evidence type="ECO:0000256" key="4">
    <source>
        <dbReference type="SAM" id="MobiDB-lite"/>
    </source>
</evidence>
<protein>
    <recommendedName>
        <fullName evidence="5">PUM-HD domain-containing protein</fullName>
    </recommendedName>
</protein>
<dbReference type="GO" id="GO:0003729">
    <property type="term" value="F:mRNA binding"/>
    <property type="evidence" value="ECO:0007669"/>
    <property type="project" value="TreeGrafter"/>
</dbReference>
<keyword evidence="2" id="KW-0694">RNA-binding</keyword>
<dbReference type="AlphaFoldDB" id="A0AAV9RDC4"/>
<sequence>MCFQPVRQRTITVDTASVWQPNPENLSPPKVENGLHTYKGQGTCRLVPDSSGTKFGGTPGGKKPFKPYKNTEKKTRPGKANGGRKLGFSNAGKGPQGKRKLPADGRGPLAKKGKRGEKKLTDEELKKNRLQKKKELKNSRQQLERKEMFDIIRQCKGVWGNLRRKKCDEEQKKKLMKELHGLIRGKMKQMAFAHDSVRVIQCFIQFGNQKQRWEVFEELKDSVLAMSKSPYGKHVVKKLLMYGNKELVAAVIQMFKGHIRQMLRHAAASTIVEYAYNDKAVLAQRMMITDELYGPTYAIFKSLERNTIEKVVKENPEKLENIMDETKQVIVPLTQKEQVIKHSVVHKVFLDFFLLAPDKQRSEMIESIREAVVYMAHTTTELEWPCAVCGTARQRGVHGLPGICKVPRSCGCRRSPSHQPSTTMPLFFSSLFAFSADRKVIIKTMKTYMVKFATGEFGHMVLLAIFDCVDDTKLVKQAVLSEILSALPEVIGNKHGKKVLLYLLSPRDPAHMLPEIVKELEQGDGNAHSKKDMATRRRELLEAVSPALLEYLCENAATMVKDKATSVTISDILASACGDLRPAMTAVAQLANQELVPGGIKGELHMAEHPAGHLVLKWLIEQDATLAEAGREERFSRILVDTVGTETMKSWVRVNRGAMVLCSLLNSSERSVAAEVKEALTAISSELLRIKDNKGAEILLENLNK</sequence>
<dbReference type="GO" id="GO:0006417">
    <property type="term" value="P:regulation of translation"/>
    <property type="evidence" value="ECO:0007669"/>
    <property type="project" value="TreeGrafter"/>
</dbReference>
<dbReference type="InterPro" id="IPR011989">
    <property type="entry name" value="ARM-like"/>
</dbReference>
<dbReference type="Proteomes" id="UP001311232">
    <property type="component" value="Unassembled WGS sequence"/>
</dbReference>
<comment type="caution">
    <text evidence="6">The sequence shown here is derived from an EMBL/GenBank/DDBJ whole genome shotgun (WGS) entry which is preliminary data.</text>
</comment>
<dbReference type="Gene3D" id="1.25.10.10">
    <property type="entry name" value="Leucine-rich Repeat Variant"/>
    <property type="match status" value="2"/>
</dbReference>
<dbReference type="FunFam" id="1.25.10.10:FF:000207">
    <property type="entry name" value="Pumilio RNA-binding family member 3"/>
    <property type="match status" value="1"/>
</dbReference>
<feature type="repeat" description="Pumilio" evidence="3">
    <location>
        <begin position="218"/>
        <end position="253"/>
    </location>
</feature>
<keyword evidence="7" id="KW-1185">Reference proteome</keyword>
<accession>A0AAV9RDC4</accession>
<feature type="region of interest" description="Disordered" evidence="4">
    <location>
        <begin position="40"/>
        <end position="141"/>
    </location>
</feature>
<dbReference type="PROSITE" id="PS50302">
    <property type="entry name" value="PUM"/>
    <property type="match status" value="1"/>
</dbReference>
<dbReference type="SMART" id="SM00025">
    <property type="entry name" value="Pumilio"/>
    <property type="match status" value="5"/>
</dbReference>
<dbReference type="SUPFAM" id="SSF48371">
    <property type="entry name" value="ARM repeat"/>
    <property type="match status" value="2"/>
</dbReference>